<dbReference type="Proteomes" id="UP001500392">
    <property type="component" value="Unassembled WGS sequence"/>
</dbReference>
<evidence type="ECO:0000313" key="3">
    <source>
        <dbReference type="Proteomes" id="UP001500392"/>
    </source>
</evidence>
<proteinExistence type="predicted"/>
<comment type="caution">
    <text evidence="2">The sequence shown here is derived from an EMBL/GenBank/DDBJ whole genome shotgun (WGS) entry which is preliminary data.</text>
</comment>
<protein>
    <recommendedName>
        <fullName evidence="4">DUF3014 domain-containing protein</fullName>
    </recommendedName>
</protein>
<reference evidence="3" key="1">
    <citation type="journal article" date="2019" name="Int. J. Syst. Evol. Microbiol.">
        <title>The Global Catalogue of Microorganisms (GCM) 10K type strain sequencing project: providing services to taxonomists for standard genome sequencing and annotation.</title>
        <authorList>
            <consortium name="The Broad Institute Genomics Platform"/>
            <consortium name="The Broad Institute Genome Sequencing Center for Infectious Disease"/>
            <person name="Wu L."/>
            <person name="Ma J."/>
        </authorList>
    </citation>
    <scope>NUCLEOTIDE SEQUENCE [LARGE SCALE GENOMIC DNA]</scope>
    <source>
        <strain evidence="3">JCM 17304</strain>
    </source>
</reference>
<gene>
    <name evidence="2" type="ORF">GCM10022414_33250</name>
</gene>
<feature type="transmembrane region" description="Helical" evidence="1">
    <location>
        <begin position="6"/>
        <end position="23"/>
    </location>
</feature>
<sequence length="261" mass="29385">MNWKALSAVVVIVGIAAFVWFVLERSATSEFNDESAHPVVIDQATPPEKNVKQTLAVESEADYREKEAEVPEPPAAVNGSDEQLRAAAAKLSAPLAGWLQPSEQVRKWVSAIDQLATYRLPTKHLPFVYSKEPFLAIKSENGLTNDPGNYVRWDGMISTVTAADPKSLAIFYKKWSPFLEGTYNELGNPQSFDNQLRAMIEHLLVVEPIPANAAMKRPKVLYEYVDPVLENADPLSKWMWRLGPDNMKKLQTWLRELESYL</sequence>
<dbReference type="InterPro" id="IPR021382">
    <property type="entry name" value="DUF3014"/>
</dbReference>
<evidence type="ECO:0000256" key="1">
    <source>
        <dbReference type="SAM" id="Phobius"/>
    </source>
</evidence>
<keyword evidence="1" id="KW-0812">Transmembrane</keyword>
<organism evidence="2 3">
    <name type="scientific">Zhongshania borealis</name>
    <dbReference type="NCBI Taxonomy" id="889488"/>
    <lineage>
        <taxon>Bacteria</taxon>
        <taxon>Pseudomonadati</taxon>
        <taxon>Pseudomonadota</taxon>
        <taxon>Gammaproteobacteria</taxon>
        <taxon>Cellvibrionales</taxon>
        <taxon>Spongiibacteraceae</taxon>
        <taxon>Zhongshania</taxon>
    </lineage>
</organism>
<name>A0ABP7X4Q8_9GAMM</name>
<keyword evidence="1" id="KW-1133">Transmembrane helix</keyword>
<keyword evidence="3" id="KW-1185">Reference proteome</keyword>
<evidence type="ECO:0008006" key="4">
    <source>
        <dbReference type="Google" id="ProtNLM"/>
    </source>
</evidence>
<dbReference type="RefSeq" id="WP_344938212.1">
    <property type="nucleotide sequence ID" value="NZ_BAABDM010000009.1"/>
</dbReference>
<dbReference type="Pfam" id="PF11219">
    <property type="entry name" value="DUF3014"/>
    <property type="match status" value="1"/>
</dbReference>
<accession>A0ABP7X4Q8</accession>
<keyword evidence="1" id="KW-0472">Membrane</keyword>
<evidence type="ECO:0000313" key="2">
    <source>
        <dbReference type="EMBL" id="GAA4104342.1"/>
    </source>
</evidence>
<dbReference type="EMBL" id="BAABDM010000009">
    <property type="protein sequence ID" value="GAA4104342.1"/>
    <property type="molecule type" value="Genomic_DNA"/>
</dbReference>